<accession>A0A6A6UG82</accession>
<evidence type="ECO:0008006" key="4">
    <source>
        <dbReference type="Google" id="ProtNLM"/>
    </source>
</evidence>
<feature type="region of interest" description="Disordered" evidence="1">
    <location>
        <begin position="203"/>
        <end position="229"/>
    </location>
</feature>
<dbReference type="Proteomes" id="UP000799302">
    <property type="component" value="Unassembled WGS sequence"/>
</dbReference>
<organism evidence="2 3">
    <name type="scientific">Microthyrium microscopicum</name>
    <dbReference type="NCBI Taxonomy" id="703497"/>
    <lineage>
        <taxon>Eukaryota</taxon>
        <taxon>Fungi</taxon>
        <taxon>Dikarya</taxon>
        <taxon>Ascomycota</taxon>
        <taxon>Pezizomycotina</taxon>
        <taxon>Dothideomycetes</taxon>
        <taxon>Dothideomycetes incertae sedis</taxon>
        <taxon>Microthyriales</taxon>
        <taxon>Microthyriaceae</taxon>
        <taxon>Microthyrium</taxon>
    </lineage>
</organism>
<proteinExistence type="predicted"/>
<evidence type="ECO:0000313" key="2">
    <source>
        <dbReference type="EMBL" id="KAF2671289.1"/>
    </source>
</evidence>
<reference evidence="2" key="1">
    <citation type="journal article" date="2020" name="Stud. Mycol.">
        <title>101 Dothideomycetes genomes: a test case for predicting lifestyles and emergence of pathogens.</title>
        <authorList>
            <person name="Haridas S."/>
            <person name="Albert R."/>
            <person name="Binder M."/>
            <person name="Bloem J."/>
            <person name="Labutti K."/>
            <person name="Salamov A."/>
            <person name="Andreopoulos B."/>
            <person name="Baker S."/>
            <person name="Barry K."/>
            <person name="Bills G."/>
            <person name="Bluhm B."/>
            <person name="Cannon C."/>
            <person name="Castanera R."/>
            <person name="Culley D."/>
            <person name="Daum C."/>
            <person name="Ezra D."/>
            <person name="Gonzalez J."/>
            <person name="Henrissat B."/>
            <person name="Kuo A."/>
            <person name="Liang C."/>
            <person name="Lipzen A."/>
            <person name="Lutzoni F."/>
            <person name="Magnuson J."/>
            <person name="Mondo S."/>
            <person name="Nolan M."/>
            <person name="Ohm R."/>
            <person name="Pangilinan J."/>
            <person name="Park H.-J."/>
            <person name="Ramirez L."/>
            <person name="Alfaro M."/>
            <person name="Sun H."/>
            <person name="Tritt A."/>
            <person name="Yoshinaga Y."/>
            <person name="Zwiers L.-H."/>
            <person name="Turgeon B."/>
            <person name="Goodwin S."/>
            <person name="Spatafora J."/>
            <person name="Crous P."/>
            <person name="Grigoriev I."/>
        </authorList>
    </citation>
    <scope>NUCLEOTIDE SEQUENCE</scope>
    <source>
        <strain evidence="2">CBS 115976</strain>
    </source>
</reference>
<feature type="compositionally biased region" description="Basic and acidic residues" evidence="1">
    <location>
        <begin position="203"/>
        <end position="224"/>
    </location>
</feature>
<sequence length="736" mass="83888">MDLSRVKFLPANTAVQNRSDRIDPGIWEQYRHGILREYLRGGKQGIARCYNWITEQAIPGFSPSRTQLSRQVKKKWKIEVPSGAVVTSNGSRASQKFKDQSHEELIKEGSDDDLNETKETEIRRSVAGPNSALSYPTEVISSPKRHKESTLFDCLCKDSSQGLCCSTAKQKESIEIDQGLWLEAYYNPVSSEVSRQDVPNELSDLKKQNKTQKKPEDPVSKIDRSTIPNDAQQSNILPNRLKAEIEDTECRGFPLLTRIFRSLAEVGIQVQINLLQNILPFFTSRASKEELLVAMPQRVLRLVRDIADFFFCNYNSSLAFPLYVFLWCYERAMSNGASIQLLIYCCLAISQESDLSIVRSFIELVISNLEQNVLSNIAEEATLKKASGLLCRSTRFERALLESVSKLMVSKSTSSSNRQSLSRSIGLLEEVSTLANHMLFGCSSHGGLCSFTLNDCFFAKHVTKELMKGEGRADARIPGSIYFDSFAHQQLRGLGVYESSMFRMAFPNPHQSVRKEDEMLSGAWRPLVYFTRHVWLRRALTWCKSYLQSEPAMSKEWHFLRRLRHKPSLQLDVLGLYWLLWERYIASAVDDGASFGSFRPESDHYACASPTECFRVLASMLLIPPFPSRRDPELRAILPRGQRLVYKALDAADLLLDMTDERLFDFFVDHHHQMRDDQQSLDVRKRQDHILNLQSMMVFKRATSQLRGLQGKANDSQDLNAIMAGDAQDEYCCVRV</sequence>
<dbReference type="AlphaFoldDB" id="A0A6A6UG82"/>
<name>A0A6A6UG82_9PEZI</name>
<protein>
    <recommendedName>
        <fullName evidence="4">Clr5 domain-containing protein</fullName>
    </recommendedName>
</protein>
<gene>
    <name evidence="2" type="ORF">BT63DRAFT_438769</name>
</gene>
<dbReference type="EMBL" id="MU004233">
    <property type="protein sequence ID" value="KAF2671289.1"/>
    <property type="molecule type" value="Genomic_DNA"/>
</dbReference>
<keyword evidence="3" id="KW-1185">Reference proteome</keyword>
<evidence type="ECO:0000313" key="3">
    <source>
        <dbReference type="Proteomes" id="UP000799302"/>
    </source>
</evidence>
<evidence type="ECO:0000256" key="1">
    <source>
        <dbReference type="SAM" id="MobiDB-lite"/>
    </source>
</evidence>